<accession>A0ABU6XE29</accession>
<dbReference type="SUPFAM" id="SSF47113">
    <property type="entry name" value="Histone-fold"/>
    <property type="match status" value="1"/>
</dbReference>
<dbReference type="CDD" id="cd07979">
    <property type="entry name" value="HFD_TAF9"/>
    <property type="match status" value="1"/>
</dbReference>
<dbReference type="EMBL" id="JASCZI010211734">
    <property type="protein sequence ID" value="MED6196294.1"/>
    <property type="molecule type" value="Genomic_DNA"/>
</dbReference>
<reference evidence="7 8" key="1">
    <citation type="journal article" date="2023" name="Plants (Basel)">
        <title>Bridging the Gap: Combining Genomics and Transcriptomics Approaches to Understand Stylosanthes scabra, an Orphan Legume from the Brazilian Caatinga.</title>
        <authorList>
            <person name="Ferreira-Neto J.R.C."/>
            <person name="da Silva M.D."/>
            <person name="Binneck E."/>
            <person name="de Melo N.F."/>
            <person name="da Silva R.H."/>
            <person name="de Melo A.L.T.M."/>
            <person name="Pandolfi V."/>
            <person name="Bustamante F.O."/>
            <person name="Brasileiro-Vidal A.C."/>
            <person name="Benko-Iseppon A.M."/>
        </authorList>
    </citation>
    <scope>NUCLEOTIDE SEQUENCE [LARGE SCALE GENOMIC DNA]</scope>
    <source>
        <tissue evidence="7">Leaves</tissue>
    </source>
</reference>
<evidence type="ECO:0000256" key="6">
    <source>
        <dbReference type="SAM" id="MobiDB-lite"/>
    </source>
</evidence>
<gene>
    <name evidence="7" type="primary">TAF9_1</name>
    <name evidence="7" type="ORF">PIB30_046107</name>
</gene>
<organism evidence="7 8">
    <name type="scientific">Stylosanthes scabra</name>
    <dbReference type="NCBI Taxonomy" id="79078"/>
    <lineage>
        <taxon>Eukaryota</taxon>
        <taxon>Viridiplantae</taxon>
        <taxon>Streptophyta</taxon>
        <taxon>Embryophyta</taxon>
        <taxon>Tracheophyta</taxon>
        <taxon>Spermatophyta</taxon>
        <taxon>Magnoliopsida</taxon>
        <taxon>eudicotyledons</taxon>
        <taxon>Gunneridae</taxon>
        <taxon>Pentapetalae</taxon>
        <taxon>rosids</taxon>
        <taxon>fabids</taxon>
        <taxon>Fabales</taxon>
        <taxon>Fabaceae</taxon>
        <taxon>Papilionoideae</taxon>
        <taxon>50 kb inversion clade</taxon>
        <taxon>dalbergioids sensu lato</taxon>
        <taxon>Dalbergieae</taxon>
        <taxon>Pterocarpus clade</taxon>
        <taxon>Stylosanthes</taxon>
    </lineage>
</organism>
<protein>
    <submittedName>
        <fullName evidence="7">Transcription initiation factor TFIID subunit 9</fullName>
    </submittedName>
</protein>
<evidence type="ECO:0000256" key="4">
    <source>
        <dbReference type="ARBA" id="ARBA00023163"/>
    </source>
</evidence>
<keyword evidence="4" id="KW-0804">Transcription</keyword>
<comment type="similarity">
    <text evidence="2">Belongs to the TAF9 family.</text>
</comment>
<evidence type="ECO:0000313" key="7">
    <source>
        <dbReference type="EMBL" id="MED6196294.1"/>
    </source>
</evidence>
<dbReference type="InterPro" id="IPR009072">
    <property type="entry name" value="Histone-fold"/>
</dbReference>
<name>A0ABU6XE29_9FABA</name>
<dbReference type="Proteomes" id="UP001341840">
    <property type="component" value="Unassembled WGS sequence"/>
</dbReference>
<evidence type="ECO:0000256" key="3">
    <source>
        <dbReference type="ARBA" id="ARBA00023015"/>
    </source>
</evidence>
<dbReference type="Pfam" id="PF02291">
    <property type="entry name" value="TFIID-31kDa"/>
    <property type="match status" value="1"/>
</dbReference>
<dbReference type="PANTHER" id="PTHR48068:SF4">
    <property type="entry name" value="TATA-BOX BINDING PROTEIN ASSOCIATED FACTOR 9"/>
    <property type="match status" value="1"/>
</dbReference>
<comment type="subcellular location">
    <subcellularLocation>
        <location evidence="1">Nucleus</location>
    </subcellularLocation>
</comment>
<feature type="region of interest" description="Disordered" evidence="6">
    <location>
        <begin position="102"/>
        <end position="189"/>
    </location>
</feature>
<keyword evidence="5" id="KW-0539">Nucleus</keyword>
<evidence type="ECO:0000256" key="5">
    <source>
        <dbReference type="ARBA" id="ARBA00023242"/>
    </source>
</evidence>
<comment type="caution">
    <text evidence="7">The sequence shown here is derived from an EMBL/GenBank/DDBJ whole genome shotgun (WGS) entry which is preliminary data.</text>
</comment>
<evidence type="ECO:0000256" key="2">
    <source>
        <dbReference type="ARBA" id="ARBA00007646"/>
    </source>
</evidence>
<dbReference type="InterPro" id="IPR003162">
    <property type="entry name" value="TFIID-31"/>
</dbReference>
<sequence length="189" mass="21346">MADNDEDSAMPRDAKIVKSLLKSMGVEDYEPRVIHKFLELWYRYVVDILTDAQVYSEHASKSAIDCDDVKLAIQSKVNFSFSQPPPREVLLELAQNRNKIPLPKSIAGPGVPLPPDQDTLISPNYQVALPNNKRPAEPMEETEDEEPANPNPNPSSQEEKTDTMMQQNPHQRVSFPLPKRQRIDSPSTN</sequence>
<evidence type="ECO:0000313" key="8">
    <source>
        <dbReference type="Proteomes" id="UP001341840"/>
    </source>
</evidence>
<keyword evidence="8" id="KW-1185">Reference proteome</keyword>
<evidence type="ECO:0000256" key="1">
    <source>
        <dbReference type="ARBA" id="ARBA00004123"/>
    </source>
</evidence>
<keyword evidence="3" id="KW-0805">Transcription regulation</keyword>
<dbReference type="Gene3D" id="1.10.20.10">
    <property type="entry name" value="Histone, subunit A"/>
    <property type="match status" value="1"/>
</dbReference>
<feature type="compositionally biased region" description="Acidic residues" evidence="6">
    <location>
        <begin position="138"/>
        <end position="147"/>
    </location>
</feature>
<dbReference type="PANTHER" id="PTHR48068">
    <property type="entry name" value="TAF9 RNA POLYMERASE II, TATA BOX-BINDING PROTEIN (TBP)-ASSOCIATED FACTOR"/>
    <property type="match status" value="1"/>
</dbReference>
<dbReference type="InterPro" id="IPR051431">
    <property type="entry name" value="TFIID_subunit_9"/>
</dbReference>
<proteinExistence type="inferred from homology"/>